<dbReference type="Pfam" id="PF00486">
    <property type="entry name" value="Trans_reg_C"/>
    <property type="match status" value="1"/>
</dbReference>
<dbReference type="GO" id="GO:0032993">
    <property type="term" value="C:protein-DNA complex"/>
    <property type="evidence" value="ECO:0007669"/>
    <property type="project" value="TreeGrafter"/>
</dbReference>
<feature type="domain" description="Response regulatory" evidence="8">
    <location>
        <begin position="2"/>
        <end position="116"/>
    </location>
</feature>
<dbReference type="GO" id="GO:0005829">
    <property type="term" value="C:cytosol"/>
    <property type="evidence" value="ECO:0007669"/>
    <property type="project" value="TreeGrafter"/>
</dbReference>
<dbReference type="GO" id="GO:0006355">
    <property type="term" value="P:regulation of DNA-templated transcription"/>
    <property type="evidence" value="ECO:0007669"/>
    <property type="project" value="InterPro"/>
</dbReference>
<dbReference type="Gene3D" id="6.10.250.690">
    <property type="match status" value="1"/>
</dbReference>
<dbReference type="InterPro" id="IPR039420">
    <property type="entry name" value="WalR-like"/>
</dbReference>
<keyword evidence="4 7" id="KW-0238">DNA-binding</keyword>
<protein>
    <submittedName>
        <fullName evidence="10">DNA-binding response regulator, OmpR family, contains REC and winged-helix (WHTH) domain</fullName>
    </submittedName>
</protein>
<feature type="modified residue" description="4-aspartylphosphate" evidence="6">
    <location>
        <position position="51"/>
    </location>
</feature>
<dbReference type="GO" id="GO:0000156">
    <property type="term" value="F:phosphorelay response regulator activity"/>
    <property type="evidence" value="ECO:0007669"/>
    <property type="project" value="TreeGrafter"/>
</dbReference>
<evidence type="ECO:0000259" key="8">
    <source>
        <dbReference type="PROSITE" id="PS50110"/>
    </source>
</evidence>
<evidence type="ECO:0000256" key="1">
    <source>
        <dbReference type="ARBA" id="ARBA00022553"/>
    </source>
</evidence>
<dbReference type="STRING" id="1122198.SAMN02745729_10595"/>
<dbReference type="CDD" id="cd00383">
    <property type="entry name" value="trans_reg_C"/>
    <property type="match status" value="1"/>
</dbReference>
<reference evidence="11" key="1">
    <citation type="submission" date="2016-10" db="EMBL/GenBank/DDBJ databases">
        <authorList>
            <person name="Varghese N."/>
            <person name="Submissions S."/>
        </authorList>
    </citation>
    <scope>NUCLEOTIDE SEQUENCE [LARGE SCALE GENOMIC DNA]</scope>
    <source>
        <strain evidence="11">DSM 11526</strain>
    </source>
</reference>
<evidence type="ECO:0000256" key="5">
    <source>
        <dbReference type="ARBA" id="ARBA00023163"/>
    </source>
</evidence>
<keyword evidence="1 6" id="KW-0597">Phosphoprotein</keyword>
<evidence type="ECO:0000256" key="3">
    <source>
        <dbReference type="ARBA" id="ARBA00023015"/>
    </source>
</evidence>
<dbReference type="Pfam" id="PF00072">
    <property type="entry name" value="Response_reg"/>
    <property type="match status" value="1"/>
</dbReference>
<dbReference type="InterPro" id="IPR011006">
    <property type="entry name" value="CheY-like_superfamily"/>
</dbReference>
<evidence type="ECO:0000256" key="2">
    <source>
        <dbReference type="ARBA" id="ARBA00023012"/>
    </source>
</evidence>
<dbReference type="PROSITE" id="PS50110">
    <property type="entry name" value="RESPONSE_REGULATORY"/>
    <property type="match status" value="1"/>
</dbReference>
<dbReference type="SMART" id="SM00448">
    <property type="entry name" value="REC"/>
    <property type="match status" value="1"/>
</dbReference>
<dbReference type="PANTHER" id="PTHR48111:SF37">
    <property type="entry name" value="RESPONSE REGULATOR PROTEIN CARR"/>
    <property type="match status" value="1"/>
</dbReference>
<dbReference type="SUPFAM" id="SSF46894">
    <property type="entry name" value="C-terminal effector domain of the bipartite response regulators"/>
    <property type="match status" value="1"/>
</dbReference>
<accession>A0A1H4CQ85</accession>
<dbReference type="InterPro" id="IPR001789">
    <property type="entry name" value="Sig_transdc_resp-reg_receiver"/>
</dbReference>
<sequence length="225" mass="25655">MRILLVEDDVRLAAELKPRLQQAGFAVETAHDGEDGEFLGREENFDAVILDLGLPRRPGLEVLANWRSAGLDMPVLVLTARDAWHERVDGLKAGADDYLGKPFHTEELLARLEALVRRHHGHASSRLQVAGLELDNDLQLVRDQEGLEHPLTGREFRLLRYMMLNADRVLSKNELSEHVYEEEDLRDSNVIEVYINRLRQRFGKRCILTRRGQGYVMPSQPESGS</sequence>
<name>A0A1H4CQ85_9GAMM</name>
<keyword evidence="11" id="KW-1185">Reference proteome</keyword>
<dbReference type="FunFam" id="3.40.50.2300:FF:000002">
    <property type="entry name" value="DNA-binding response regulator PhoP"/>
    <property type="match status" value="1"/>
</dbReference>
<dbReference type="Gene3D" id="3.40.50.2300">
    <property type="match status" value="1"/>
</dbReference>
<dbReference type="CDD" id="cd19934">
    <property type="entry name" value="REC_OmpR_EcPhoP-like"/>
    <property type="match status" value="1"/>
</dbReference>
<dbReference type="PROSITE" id="PS51755">
    <property type="entry name" value="OMPR_PHOB"/>
    <property type="match status" value="1"/>
</dbReference>
<dbReference type="InterPro" id="IPR036388">
    <property type="entry name" value="WH-like_DNA-bd_sf"/>
</dbReference>
<dbReference type="EMBL" id="FNRJ01000005">
    <property type="protein sequence ID" value="SEA62449.1"/>
    <property type="molecule type" value="Genomic_DNA"/>
</dbReference>
<dbReference type="SMART" id="SM00862">
    <property type="entry name" value="Trans_reg_C"/>
    <property type="match status" value="1"/>
</dbReference>
<organism evidence="10 11">
    <name type="scientific">Marinobacterium iners DSM 11526</name>
    <dbReference type="NCBI Taxonomy" id="1122198"/>
    <lineage>
        <taxon>Bacteria</taxon>
        <taxon>Pseudomonadati</taxon>
        <taxon>Pseudomonadota</taxon>
        <taxon>Gammaproteobacteria</taxon>
        <taxon>Oceanospirillales</taxon>
        <taxon>Oceanospirillaceae</taxon>
        <taxon>Marinobacterium</taxon>
    </lineage>
</organism>
<evidence type="ECO:0000256" key="4">
    <source>
        <dbReference type="ARBA" id="ARBA00023125"/>
    </source>
</evidence>
<dbReference type="AlphaFoldDB" id="A0A1H4CQ85"/>
<keyword evidence="2" id="KW-0902">Two-component regulatory system</keyword>
<dbReference type="InterPro" id="IPR001867">
    <property type="entry name" value="OmpR/PhoB-type_DNA-bd"/>
</dbReference>
<evidence type="ECO:0000259" key="9">
    <source>
        <dbReference type="PROSITE" id="PS51755"/>
    </source>
</evidence>
<evidence type="ECO:0000256" key="6">
    <source>
        <dbReference type="PROSITE-ProRule" id="PRU00169"/>
    </source>
</evidence>
<dbReference type="Gene3D" id="1.10.10.10">
    <property type="entry name" value="Winged helix-like DNA-binding domain superfamily/Winged helix DNA-binding domain"/>
    <property type="match status" value="1"/>
</dbReference>
<feature type="DNA-binding region" description="OmpR/PhoB-type" evidence="7">
    <location>
        <begin position="124"/>
        <end position="219"/>
    </location>
</feature>
<dbReference type="GO" id="GO:0000976">
    <property type="term" value="F:transcription cis-regulatory region binding"/>
    <property type="evidence" value="ECO:0007669"/>
    <property type="project" value="TreeGrafter"/>
</dbReference>
<proteinExistence type="predicted"/>
<keyword evidence="5" id="KW-0804">Transcription</keyword>
<dbReference type="PANTHER" id="PTHR48111">
    <property type="entry name" value="REGULATOR OF RPOS"/>
    <property type="match status" value="1"/>
</dbReference>
<dbReference type="Proteomes" id="UP000242469">
    <property type="component" value="Unassembled WGS sequence"/>
</dbReference>
<gene>
    <name evidence="10" type="ORF">SAMN02745729_10595</name>
</gene>
<evidence type="ECO:0000313" key="10">
    <source>
        <dbReference type="EMBL" id="SEA62449.1"/>
    </source>
</evidence>
<keyword evidence="3" id="KW-0805">Transcription regulation</keyword>
<dbReference type="InterPro" id="IPR016032">
    <property type="entry name" value="Sig_transdc_resp-reg_C-effctor"/>
</dbReference>
<dbReference type="OrthoDB" id="9802426at2"/>
<dbReference type="RefSeq" id="WP_091825410.1">
    <property type="nucleotide sequence ID" value="NZ_FNRJ01000005.1"/>
</dbReference>
<evidence type="ECO:0000313" key="11">
    <source>
        <dbReference type="Proteomes" id="UP000242469"/>
    </source>
</evidence>
<evidence type="ECO:0000256" key="7">
    <source>
        <dbReference type="PROSITE-ProRule" id="PRU01091"/>
    </source>
</evidence>
<feature type="domain" description="OmpR/PhoB-type" evidence="9">
    <location>
        <begin position="124"/>
        <end position="219"/>
    </location>
</feature>
<dbReference type="SUPFAM" id="SSF52172">
    <property type="entry name" value="CheY-like"/>
    <property type="match status" value="1"/>
</dbReference>